<name>A0ABD2PW90_9PLAT</name>
<keyword evidence="1" id="KW-1133">Transmembrane helix</keyword>
<dbReference type="Pfam" id="PF00583">
    <property type="entry name" value="Acetyltransf_1"/>
    <property type="match status" value="1"/>
</dbReference>
<organism evidence="3 4">
    <name type="scientific">Cichlidogyrus casuarinus</name>
    <dbReference type="NCBI Taxonomy" id="1844966"/>
    <lineage>
        <taxon>Eukaryota</taxon>
        <taxon>Metazoa</taxon>
        <taxon>Spiralia</taxon>
        <taxon>Lophotrochozoa</taxon>
        <taxon>Platyhelminthes</taxon>
        <taxon>Monogenea</taxon>
        <taxon>Monopisthocotylea</taxon>
        <taxon>Dactylogyridea</taxon>
        <taxon>Ancyrocephalidae</taxon>
        <taxon>Cichlidogyrus</taxon>
    </lineage>
</organism>
<dbReference type="EMBL" id="JBJKFK010002103">
    <property type="protein sequence ID" value="KAL3311629.1"/>
    <property type="molecule type" value="Genomic_DNA"/>
</dbReference>
<dbReference type="SUPFAM" id="SSF55729">
    <property type="entry name" value="Acyl-CoA N-acyltransferases (Nat)"/>
    <property type="match status" value="1"/>
</dbReference>
<sequence>MVRKCEPHLFTNFYRVMRQFFWLDLKSLPMISFTALSSLIVGLSRKAISDMFASCVLVIALRYIGAQYAMYRVLKLEKDFHNAMYWMEDQEKRVLLVAYDETDGEEQRKLVGFVGLCRFEEGVLKRCHFEADQGEESCTKLEEIGEFKRFFVFDAYQRGGIGLCILNHTEELAKERFGFKRLYFFSSTPLQSGLRFYQKHGYQILDHPRIKIKPMIPSIFAINYFYLVLIKKHLST</sequence>
<dbReference type="InterPro" id="IPR000182">
    <property type="entry name" value="GNAT_dom"/>
</dbReference>
<accession>A0ABD2PW90</accession>
<dbReference type="InterPro" id="IPR016181">
    <property type="entry name" value="Acyl_CoA_acyltransferase"/>
</dbReference>
<keyword evidence="4" id="KW-1185">Reference proteome</keyword>
<dbReference type="PROSITE" id="PS51186">
    <property type="entry name" value="GNAT"/>
    <property type="match status" value="1"/>
</dbReference>
<gene>
    <name evidence="3" type="ORF">Ciccas_009789</name>
</gene>
<dbReference type="AlphaFoldDB" id="A0ABD2PW90"/>
<reference evidence="3 4" key="1">
    <citation type="submission" date="2024-11" db="EMBL/GenBank/DDBJ databases">
        <title>Adaptive evolution of stress response genes in parasites aligns with host niche diversity.</title>
        <authorList>
            <person name="Hahn C."/>
            <person name="Resl P."/>
        </authorList>
    </citation>
    <scope>NUCLEOTIDE SEQUENCE [LARGE SCALE GENOMIC DNA]</scope>
    <source>
        <strain evidence="3">EGGRZ-B1_66</strain>
        <tissue evidence="3">Body</tissue>
    </source>
</reference>
<dbReference type="Proteomes" id="UP001626550">
    <property type="component" value="Unassembled WGS sequence"/>
</dbReference>
<feature type="domain" description="N-acetyltransferase" evidence="2">
    <location>
        <begin position="59"/>
        <end position="216"/>
    </location>
</feature>
<protein>
    <recommendedName>
        <fullName evidence="2">N-acetyltransferase domain-containing protein</fullName>
    </recommendedName>
</protein>
<feature type="transmembrane region" description="Helical" evidence="1">
    <location>
        <begin position="21"/>
        <end position="41"/>
    </location>
</feature>
<keyword evidence="1" id="KW-0812">Transmembrane</keyword>
<dbReference type="Gene3D" id="3.40.630.30">
    <property type="match status" value="1"/>
</dbReference>
<proteinExistence type="predicted"/>
<keyword evidence="1" id="KW-0472">Membrane</keyword>
<dbReference type="CDD" id="cd04301">
    <property type="entry name" value="NAT_SF"/>
    <property type="match status" value="1"/>
</dbReference>
<comment type="caution">
    <text evidence="3">The sequence shown here is derived from an EMBL/GenBank/DDBJ whole genome shotgun (WGS) entry which is preliminary data.</text>
</comment>
<feature type="transmembrane region" description="Helical" evidence="1">
    <location>
        <begin position="47"/>
        <end position="65"/>
    </location>
</feature>
<evidence type="ECO:0000313" key="4">
    <source>
        <dbReference type="Proteomes" id="UP001626550"/>
    </source>
</evidence>
<evidence type="ECO:0000313" key="3">
    <source>
        <dbReference type="EMBL" id="KAL3311629.1"/>
    </source>
</evidence>
<evidence type="ECO:0000259" key="2">
    <source>
        <dbReference type="PROSITE" id="PS51186"/>
    </source>
</evidence>
<evidence type="ECO:0000256" key="1">
    <source>
        <dbReference type="SAM" id="Phobius"/>
    </source>
</evidence>